<dbReference type="SMART" id="SM00020">
    <property type="entry name" value="Tryp_SPc"/>
    <property type="match status" value="1"/>
</dbReference>
<dbReference type="Pfam" id="PF00089">
    <property type="entry name" value="Trypsin"/>
    <property type="match status" value="1"/>
</dbReference>
<evidence type="ECO:0000259" key="4">
    <source>
        <dbReference type="PROSITE" id="PS50240"/>
    </source>
</evidence>
<dbReference type="PROSITE" id="PS00135">
    <property type="entry name" value="TRYPSIN_SER"/>
    <property type="match status" value="1"/>
</dbReference>
<dbReference type="InterPro" id="IPR035914">
    <property type="entry name" value="Sperma_CUB_dom_sf"/>
</dbReference>
<dbReference type="AlphaFoldDB" id="A0AAW1CMU9"/>
<protein>
    <recommendedName>
        <fullName evidence="4">Peptidase S1 domain-containing protein</fullName>
    </recommendedName>
</protein>
<dbReference type="GO" id="GO:0004252">
    <property type="term" value="F:serine-type endopeptidase activity"/>
    <property type="evidence" value="ECO:0007669"/>
    <property type="project" value="InterPro"/>
</dbReference>
<keyword evidence="3" id="KW-0732">Signal</keyword>
<feature type="chain" id="PRO_5043508671" description="Peptidase S1 domain-containing protein" evidence="3">
    <location>
        <begin position="19"/>
        <end position="541"/>
    </location>
</feature>
<dbReference type="Proteomes" id="UP001461498">
    <property type="component" value="Unassembled WGS sequence"/>
</dbReference>
<dbReference type="PANTHER" id="PTHR24250">
    <property type="entry name" value="CHYMOTRYPSIN-RELATED"/>
    <property type="match status" value="1"/>
</dbReference>
<gene>
    <name evidence="5" type="ORF">O3M35_002728</name>
</gene>
<feature type="domain" description="Peptidase S1" evidence="4">
    <location>
        <begin position="295"/>
        <end position="529"/>
    </location>
</feature>
<proteinExistence type="predicted"/>
<sequence length="541" mass="60409">MLQLILFGALLFATSVFGQAVHNIVIPIGKYYEFANPGYPENIFGFKESETLEWNFEVDEGSRIKVACSDIRMMSRQEMTKECPNVYLSAIDGNGERKVCKSSIWNFVHKSDGKKLKIKIAADKDSGILFSCVAKNIGDPAPTEVIKLNPNGRARKIKVKGDQETPYPYLDKLWLFESPEGVRMSFQCYVSLSKMEPACAIISLTFNDGIEDHEVCEGKDYIWFSQTNKAKLRLQLDHWGHGSVECLAQAVTGPHPNEYENVVSQEVDSSEHGVTPGQRKTSCKCGWANKKTGRIMHGKEARVNEFPWMVHLYVLHVVNDISWGSSCGASIITPRHVLTAAHCVVAKKVVVKPENVEMILAKHDGDKPTGKEISIHAERVIIGGRYLQKGLSYDDIAVIFTKETIDFSGPLVGPICVEPNPYEVINRRIHIMGWGLTENYEASRYLRKSKSRVIDPLLCGGSEWDVCTMTSPSGTCNGDSGGPLVWLDPETNRYSQVSLVSRGGDKCKGKWSISTLVAYYYEWIQNIIKETDPSVATCHKI</sequence>
<dbReference type="InterPro" id="IPR001314">
    <property type="entry name" value="Peptidase_S1A"/>
</dbReference>
<reference evidence="5 6" key="1">
    <citation type="submission" date="2022-12" db="EMBL/GenBank/DDBJ databases">
        <title>Chromosome-level genome assembly of true bugs.</title>
        <authorList>
            <person name="Ma L."/>
            <person name="Li H."/>
        </authorList>
    </citation>
    <scope>NUCLEOTIDE SEQUENCE [LARGE SCALE GENOMIC DNA]</scope>
    <source>
        <strain evidence="5">Lab_2022b</strain>
    </source>
</reference>
<name>A0AAW1CMU9_9HEMI</name>
<evidence type="ECO:0000313" key="6">
    <source>
        <dbReference type="Proteomes" id="UP001461498"/>
    </source>
</evidence>
<dbReference type="InterPro" id="IPR009003">
    <property type="entry name" value="Peptidase_S1_PA"/>
</dbReference>
<feature type="signal peptide" evidence="3">
    <location>
        <begin position="1"/>
        <end position="18"/>
    </location>
</feature>
<dbReference type="InterPro" id="IPR018114">
    <property type="entry name" value="TRYPSIN_HIS"/>
</dbReference>
<evidence type="ECO:0000256" key="3">
    <source>
        <dbReference type="SAM" id="SignalP"/>
    </source>
</evidence>
<dbReference type="GO" id="GO:0006508">
    <property type="term" value="P:proteolysis"/>
    <property type="evidence" value="ECO:0007669"/>
    <property type="project" value="UniProtKB-KW"/>
</dbReference>
<evidence type="ECO:0000256" key="2">
    <source>
        <dbReference type="RuleBase" id="RU363034"/>
    </source>
</evidence>
<dbReference type="Gene3D" id="2.60.120.290">
    <property type="entry name" value="Spermadhesin, CUB domain"/>
    <property type="match status" value="1"/>
</dbReference>
<dbReference type="PROSITE" id="PS50240">
    <property type="entry name" value="TRYPSIN_DOM"/>
    <property type="match status" value="1"/>
</dbReference>
<dbReference type="InterPro" id="IPR033116">
    <property type="entry name" value="TRYPSIN_SER"/>
</dbReference>
<evidence type="ECO:0000313" key="5">
    <source>
        <dbReference type="EMBL" id="KAK9499742.1"/>
    </source>
</evidence>
<keyword evidence="2" id="KW-0378">Hydrolase</keyword>
<keyword evidence="2" id="KW-0720">Serine protease</keyword>
<dbReference type="PRINTS" id="PR00722">
    <property type="entry name" value="CHYMOTRYPSIN"/>
</dbReference>
<dbReference type="SUPFAM" id="SSF50494">
    <property type="entry name" value="Trypsin-like serine proteases"/>
    <property type="match status" value="1"/>
</dbReference>
<comment type="caution">
    <text evidence="5">The sequence shown here is derived from an EMBL/GenBank/DDBJ whole genome shotgun (WGS) entry which is preliminary data.</text>
</comment>
<dbReference type="Gene3D" id="2.40.10.10">
    <property type="entry name" value="Trypsin-like serine proteases"/>
    <property type="match status" value="1"/>
</dbReference>
<keyword evidence="1" id="KW-1015">Disulfide bond</keyword>
<dbReference type="PANTHER" id="PTHR24250:SF27">
    <property type="entry name" value="ELASTASE 2 LIKE"/>
    <property type="match status" value="1"/>
</dbReference>
<dbReference type="InterPro" id="IPR043504">
    <property type="entry name" value="Peptidase_S1_PA_chymotrypsin"/>
</dbReference>
<keyword evidence="6" id="KW-1185">Reference proteome</keyword>
<organism evidence="5 6">
    <name type="scientific">Rhynocoris fuscipes</name>
    <dbReference type="NCBI Taxonomy" id="488301"/>
    <lineage>
        <taxon>Eukaryota</taxon>
        <taxon>Metazoa</taxon>
        <taxon>Ecdysozoa</taxon>
        <taxon>Arthropoda</taxon>
        <taxon>Hexapoda</taxon>
        <taxon>Insecta</taxon>
        <taxon>Pterygota</taxon>
        <taxon>Neoptera</taxon>
        <taxon>Paraneoptera</taxon>
        <taxon>Hemiptera</taxon>
        <taxon>Heteroptera</taxon>
        <taxon>Panheteroptera</taxon>
        <taxon>Cimicomorpha</taxon>
        <taxon>Reduviidae</taxon>
        <taxon>Harpactorinae</taxon>
        <taxon>Harpactorini</taxon>
        <taxon>Rhynocoris</taxon>
    </lineage>
</organism>
<keyword evidence="2" id="KW-0645">Protease</keyword>
<dbReference type="CDD" id="cd00190">
    <property type="entry name" value="Tryp_SPc"/>
    <property type="match status" value="1"/>
</dbReference>
<dbReference type="EMBL" id="JAPXFL010000011">
    <property type="protein sequence ID" value="KAK9499742.1"/>
    <property type="molecule type" value="Genomic_DNA"/>
</dbReference>
<dbReference type="PROSITE" id="PS00134">
    <property type="entry name" value="TRYPSIN_HIS"/>
    <property type="match status" value="1"/>
</dbReference>
<accession>A0AAW1CMU9</accession>
<evidence type="ECO:0000256" key="1">
    <source>
        <dbReference type="ARBA" id="ARBA00023157"/>
    </source>
</evidence>
<dbReference type="InterPro" id="IPR001254">
    <property type="entry name" value="Trypsin_dom"/>
</dbReference>